<dbReference type="InterPro" id="IPR004117">
    <property type="entry name" value="7tm6_olfct_rcpt"/>
</dbReference>
<evidence type="ECO:0000256" key="10">
    <source>
        <dbReference type="SAM" id="Phobius"/>
    </source>
</evidence>
<keyword evidence="6 10" id="KW-1133">Transmembrane helix</keyword>
<evidence type="ECO:0000256" key="4">
    <source>
        <dbReference type="ARBA" id="ARBA00022692"/>
    </source>
</evidence>
<feature type="transmembrane region" description="Helical" evidence="10">
    <location>
        <begin position="21"/>
        <end position="42"/>
    </location>
</feature>
<evidence type="ECO:0000256" key="1">
    <source>
        <dbReference type="ARBA" id="ARBA00004651"/>
    </source>
</evidence>
<evidence type="ECO:0000256" key="2">
    <source>
        <dbReference type="ARBA" id="ARBA00022475"/>
    </source>
</evidence>
<organism evidence="11 12">
    <name type="scientific">Nylanderia fulva</name>
    <dbReference type="NCBI Taxonomy" id="613905"/>
    <lineage>
        <taxon>Eukaryota</taxon>
        <taxon>Metazoa</taxon>
        <taxon>Ecdysozoa</taxon>
        <taxon>Arthropoda</taxon>
        <taxon>Hexapoda</taxon>
        <taxon>Insecta</taxon>
        <taxon>Pterygota</taxon>
        <taxon>Neoptera</taxon>
        <taxon>Endopterygota</taxon>
        <taxon>Hymenoptera</taxon>
        <taxon>Apocrita</taxon>
        <taxon>Aculeata</taxon>
        <taxon>Formicoidea</taxon>
        <taxon>Formicidae</taxon>
        <taxon>Formicinae</taxon>
        <taxon>Nylanderia</taxon>
    </lineage>
</organism>
<comment type="caution">
    <text evidence="11">The sequence shown here is derived from an EMBL/GenBank/DDBJ whole genome shotgun (WGS) entry which is preliminary data.</text>
</comment>
<evidence type="ECO:0000256" key="7">
    <source>
        <dbReference type="ARBA" id="ARBA00023136"/>
    </source>
</evidence>
<evidence type="ECO:0000313" key="11">
    <source>
        <dbReference type="EMBL" id="KAF3054483.1"/>
    </source>
</evidence>
<dbReference type="AlphaFoldDB" id="A0A6G1LQY6"/>
<dbReference type="PANTHER" id="PTHR21137">
    <property type="entry name" value="ODORANT RECEPTOR"/>
    <property type="match status" value="1"/>
</dbReference>
<feature type="transmembrane region" description="Helical" evidence="10">
    <location>
        <begin position="141"/>
        <end position="162"/>
    </location>
</feature>
<dbReference type="GO" id="GO:0005549">
    <property type="term" value="F:odorant binding"/>
    <property type="evidence" value="ECO:0007669"/>
    <property type="project" value="InterPro"/>
</dbReference>
<keyword evidence="4 10" id="KW-0812">Transmembrane</keyword>
<proteinExistence type="predicted"/>
<keyword evidence="2" id="KW-1003">Cell membrane</keyword>
<evidence type="ECO:0000256" key="9">
    <source>
        <dbReference type="ARBA" id="ARBA00023224"/>
    </source>
</evidence>
<evidence type="ECO:0000256" key="8">
    <source>
        <dbReference type="ARBA" id="ARBA00023170"/>
    </source>
</evidence>
<dbReference type="GO" id="GO:0005886">
    <property type="term" value="C:plasma membrane"/>
    <property type="evidence" value="ECO:0007669"/>
    <property type="project" value="UniProtKB-SubCell"/>
</dbReference>
<feature type="transmembrane region" description="Helical" evidence="10">
    <location>
        <begin position="243"/>
        <end position="260"/>
    </location>
</feature>
<evidence type="ECO:0000256" key="3">
    <source>
        <dbReference type="ARBA" id="ARBA00022606"/>
    </source>
</evidence>
<feature type="transmembrane region" description="Helical" evidence="10">
    <location>
        <begin position="212"/>
        <end position="237"/>
    </location>
</feature>
<evidence type="ECO:0000256" key="5">
    <source>
        <dbReference type="ARBA" id="ARBA00022725"/>
    </source>
</evidence>
<accession>A0A6G1LQY6</accession>
<keyword evidence="9" id="KW-0807">Transducer</keyword>
<dbReference type="Proteomes" id="UP000479987">
    <property type="component" value="Unassembled WGS sequence"/>
</dbReference>
<keyword evidence="8 11" id="KW-0675">Receptor</keyword>
<gene>
    <name evidence="11" type="primary">Or-412</name>
    <name evidence="11" type="synonym">Nful_v1.0-Or-412-dH</name>
    <name evidence="11" type="ORF">NFUL_NFUL000167</name>
</gene>
<dbReference type="EMBL" id="SGBU01002421">
    <property type="protein sequence ID" value="KAF3054483.1"/>
    <property type="molecule type" value="Genomic_DNA"/>
</dbReference>
<keyword evidence="7 10" id="KW-0472">Membrane</keyword>
<dbReference type="GO" id="GO:0004984">
    <property type="term" value="F:olfactory receptor activity"/>
    <property type="evidence" value="ECO:0007669"/>
    <property type="project" value="InterPro"/>
</dbReference>
<dbReference type="PANTHER" id="PTHR21137:SF35">
    <property type="entry name" value="ODORANT RECEPTOR 19A-RELATED"/>
    <property type="match status" value="1"/>
</dbReference>
<keyword evidence="12" id="KW-1185">Reference proteome</keyword>
<reference evidence="11 12" key="1">
    <citation type="submission" date="2019-08" db="EMBL/GenBank/DDBJ databases">
        <title>High quality draft denovo assembly of Nylanderia fulva.</title>
        <authorList>
            <person name="Vargo E.L."/>
            <person name="Tarone A.M."/>
            <person name="Konganti K.R."/>
        </authorList>
    </citation>
    <scope>NUCLEOTIDE SEQUENCE [LARGE SCALE GENOMIC DNA]</scope>
    <source>
        <strain evidence="11">TAMU-Nful-2015</strain>
        <tissue evidence="11">Whole body</tissue>
    </source>
</reference>
<name>A0A6G1LQY6_9HYME</name>
<keyword evidence="3" id="KW-0716">Sensory transduction</keyword>
<dbReference type="GO" id="GO:0007165">
    <property type="term" value="P:signal transduction"/>
    <property type="evidence" value="ECO:0007669"/>
    <property type="project" value="UniProtKB-KW"/>
</dbReference>
<sequence length="328" mass="37767">MTTFMSPSFKFGLRLLGVLPGVPYSTVYWLIFMSNMLIMQYFQYLYVYNHFKMSELSNLVDSLPATIDYTLTVFKMTILFLRRRVLHQLLTAMNNDWRDCANVEQHLYVMNVKANIYVTFLLQRYGATSLKFEQSPLFELIIVYVFLHFLLLLYTFSVLNGISRKRANRNYLSRVQHISKNFLLMGSSAHILGLPIYRHNKVISFSCNIEKLVSFIALMQVGWNILVMCTLGFIIVISINNDAGVMALIKPIFAYVAVTIEPFNHLLCRRSTSIADAAYESLWYNMPLKQSKTTGNHTAGKIVDMSFETFSSIIKTSASYISVLHAMY</sequence>
<dbReference type="Pfam" id="PF02949">
    <property type="entry name" value="7tm_6"/>
    <property type="match status" value="1"/>
</dbReference>
<protein>
    <submittedName>
        <fullName evidence="11">Odorant receptor 412</fullName>
    </submittedName>
</protein>
<comment type="subcellular location">
    <subcellularLocation>
        <location evidence="1">Cell membrane</location>
        <topology evidence="1">Multi-pass membrane protein</topology>
    </subcellularLocation>
</comment>
<keyword evidence="5" id="KW-0552">Olfaction</keyword>
<evidence type="ECO:0000256" key="6">
    <source>
        <dbReference type="ARBA" id="ARBA00022989"/>
    </source>
</evidence>
<evidence type="ECO:0000313" key="12">
    <source>
        <dbReference type="Proteomes" id="UP000479987"/>
    </source>
</evidence>